<dbReference type="AlphaFoldDB" id="A0A1H6D6T5"/>
<dbReference type="PANTHER" id="PTHR30212:SF2">
    <property type="entry name" value="PROTEIN YIIM"/>
    <property type="match status" value="1"/>
</dbReference>
<accession>A0A1H6D6T5</accession>
<feature type="domain" description="FAD-binding FR-type" evidence="2">
    <location>
        <begin position="1"/>
        <end position="93"/>
    </location>
</feature>
<name>A0A1H6D6T5_9GAMM</name>
<keyword evidence="4" id="KW-1185">Reference proteome</keyword>
<dbReference type="EMBL" id="FNVQ01000005">
    <property type="protein sequence ID" value="SEG80961.1"/>
    <property type="molecule type" value="Genomic_DNA"/>
</dbReference>
<dbReference type="InterPro" id="IPR006058">
    <property type="entry name" value="2Fe2S_fd_BS"/>
</dbReference>
<dbReference type="GO" id="GO:0051537">
    <property type="term" value="F:2 iron, 2 sulfur cluster binding"/>
    <property type="evidence" value="ECO:0007669"/>
    <property type="project" value="InterPro"/>
</dbReference>
<gene>
    <name evidence="3" type="ORF">SAMN05444390_105104</name>
</gene>
<keyword evidence="3" id="KW-0808">Transferase</keyword>
<dbReference type="InterPro" id="IPR012675">
    <property type="entry name" value="Beta-grasp_dom_sf"/>
</dbReference>
<evidence type="ECO:0000259" key="2">
    <source>
        <dbReference type="PROSITE" id="PS51384"/>
    </source>
</evidence>
<dbReference type="Gene3D" id="3.40.50.80">
    <property type="entry name" value="Nucleotide-binding domain of ferredoxin-NADP reductase (FNR) module"/>
    <property type="match status" value="1"/>
</dbReference>
<protein>
    <submittedName>
        <fullName evidence="3">Vanillate O-demethylase ferredoxin subunit</fullName>
    </submittedName>
</protein>
<reference evidence="3 4" key="1">
    <citation type="submission" date="2016-10" db="EMBL/GenBank/DDBJ databases">
        <authorList>
            <person name="de Groot N.N."/>
        </authorList>
    </citation>
    <scope>NUCLEOTIDE SEQUENCE [LARGE SCALE GENOMIC DNA]</scope>
    <source>
        <strain evidence="3 4">DSM 22012</strain>
    </source>
</reference>
<dbReference type="RefSeq" id="WP_160115554.1">
    <property type="nucleotide sequence ID" value="NZ_FNVQ01000005.1"/>
</dbReference>
<sequence length="307" mass="33760">MRLGARGIHLYELWPEDGSSLPLPAPGSHIDLILPNGLIRQYSLVTPKCTEHCYVIGVKHEPAGRGGSRWLHQELRLGQSLLVGACRNAFELAESDSPYVLFAGGIGITPIYSMYCYLKAQGRQVHLHYWGESAQTMLFHDELAVDADVTLYPKTGYPKTGQSARPRLKALAQSLSKDAQIYCCGPGAMIEDLVEVARECGLSDVHYEYFGKIESAAPEGAQQVTLAKSGRVIDVAEDESILEALVRNDVDVMYSCEQGICGACEVRFLEGDPVHMDRVKEASEHTKDRTMMICCSRAGAQKLVLDI</sequence>
<dbReference type="Pfam" id="PF00175">
    <property type="entry name" value="NAD_binding_1"/>
    <property type="match status" value="1"/>
</dbReference>
<dbReference type="Pfam" id="PF00111">
    <property type="entry name" value="Fer2"/>
    <property type="match status" value="1"/>
</dbReference>
<dbReference type="InterPro" id="IPR017927">
    <property type="entry name" value="FAD-bd_FR_type"/>
</dbReference>
<dbReference type="Gene3D" id="2.40.30.10">
    <property type="entry name" value="Translation factors"/>
    <property type="match status" value="1"/>
</dbReference>
<dbReference type="InterPro" id="IPR039261">
    <property type="entry name" value="FNR_nucleotide-bd"/>
</dbReference>
<dbReference type="PROSITE" id="PS51384">
    <property type="entry name" value="FAD_FR"/>
    <property type="match status" value="1"/>
</dbReference>
<dbReference type="CDD" id="cd06185">
    <property type="entry name" value="PDR_like"/>
    <property type="match status" value="1"/>
</dbReference>
<dbReference type="CDD" id="cd00207">
    <property type="entry name" value="fer2"/>
    <property type="match status" value="1"/>
</dbReference>
<dbReference type="InterPro" id="IPR036010">
    <property type="entry name" value="2Fe-2S_ferredoxin-like_sf"/>
</dbReference>
<dbReference type="PANTHER" id="PTHR30212">
    <property type="entry name" value="PROTEIN YIIM"/>
    <property type="match status" value="1"/>
</dbReference>
<keyword evidence="3" id="KW-0489">Methyltransferase</keyword>
<dbReference type="SUPFAM" id="SSF54292">
    <property type="entry name" value="2Fe-2S ferredoxin-like"/>
    <property type="match status" value="1"/>
</dbReference>
<dbReference type="SUPFAM" id="SSF63380">
    <property type="entry name" value="Riboflavin synthase domain-like"/>
    <property type="match status" value="1"/>
</dbReference>
<dbReference type="GO" id="GO:0032259">
    <property type="term" value="P:methylation"/>
    <property type="evidence" value="ECO:0007669"/>
    <property type="project" value="UniProtKB-KW"/>
</dbReference>
<dbReference type="GO" id="GO:0016491">
    <property type="term" value="F:oxidoreductase activity"/>
    <property type="evidence" value="ECO:0007669"/>
    <property type="project" value="InterPro"/>
</dbReference>
<dbReference type="InterPro" id="IPR001433">
    <property type="entry name" value="OxRdtase_FAD/NAD-bd"/>
</dbReference>
<dbReference type="SUPFAM" id="SSF52343">
    <property type="entry name" value="Ferredoxin reductase-like, C-terminal NADP-linked domain"/>
    <property type="match status" value="1"/>
</dbReference>
<evidence type="ECO:0000313" key="4">
    <source>
        <dbReference type="Proteomes" id="UP000236745"/>
    </source>
</evidence>
<proteinExistence type="predicted"/>
<dbReference type="InterPro" id="IPR052353">
    <property type="entry name" value="Benzoxazolinone_Detox_Enz"/>
</dbReference>
<dbReference type="InterPro" id="IPR017938">
    <property type="entry name" value="Riboflavin_synthase-like_b-brl"/>
</dbReference>
<dbReference type="Gene3D" id="3.10.20.30">
    <property type="match status" value="1"/>
</dbReference>
<dbReference type="OrthoDB" id="4258484at2"/>
<dbReference type="PRINTS" id="PR00409">
    <property type="entry name" value="PHDIOXRDTASE"/>
</dbReference>
<dbReference type="PROSITE" id="PS00197">
    <property type="entry name" value="2FE2S_FER_1"/>
    <property type="match status" value="1"/>
</dbReference>
<dbReference type="GO" id="GO:0008168">
    <property type="term" value="F:methyltransferase activity"/>
    <property type="evidence" value="ECO:0007669"/>
    <property type="project" value="UniProtKB-KW"/>
</dbReference>
<dbReference type="PROSITE" id="PS51085">
    <property type="entry name" value="2FE2S_FER_2"/>
    <property type="match status" value="1"/>
</dbReference>
<organism evidence="3 4">
    <name type="scientific">Marinobacterium lutimaris</name>
    <dbReference type="NCBI Taxonomy" id="568106"/>
    <lineage>
        <taxon>Bacteria</taxon>
        <taxon>Pseudomonadati</taxon>
        <taxon>Pseudomonadota</taxon>
        <taxon>Gammaproteobacteria</taxon>
        <taxon>Oceanospirillales</taxon>
        <taxon>Oceanospirillaceae</taxon>
        <taxon>Marinobacterium</taxon>
    </lineage>
</organism>
<dbReference type="Proteomes" id="UP000236745">
    <property type="component" value="Unassembled WGS sequence"/>
</dbReference>
<evidence type="ECO:0000313" key="3">
    <source>
        <dbReference type="EMBL" id="SEG80961.1"/>
    </source>
</evidence>
<evidence type="ECO:0000259" key="1">
    <source>
        <dbReference type="PROSITE" id="PS51085"/>
    </source>
</evidence>
<feature type="domain" description="2Fe-2S ferredoxin-type" evidence="1">
    <location>
        <begin position="222"/>
        <end position="307"/>
    </location>
</feature>
<dbReference type="InterPro" id="IPR001041">
    <property type="entry name" value="2Fe-2S_ferredoxin-type"/>
</dbReference>